<dbReference type="Proteomes" id="UP001153069">
    <property type="component" value="Unassembled WGS sequence"/>
</dbReference>
<dbReference type="EMBL" id="CAICTM010002049">
    <property type="protein sequence ID" value="CAB9527702.1"/>
    <property type="molecule type" value="Genomic_DNA"/>
</dbReference>
<gene>
    <name evidence="1" type="ORF">SEMRO_2051_G312600.1</name>
</gene>
<organism evidence="1 2">
    <name type="scientific">Seminavis robusta</name>
    <dbReference type="NCBI Taxonomy" id="568900"/>
    <lineage>
        <taxon>Eukaryota</taxon>
        <taxon>Sar</taxon>
        <taxon>Stramenopiles</taxon>
        <taxon>Ochrophyta</taxon>
        <taxon>Bacillariophyta</taxon>
        <taxon>Bacillariophyceae</taxon>
        <taxon>Bacillariophycidae</taxon>
        <taxon>Naviculales</taxon>
        <taxon>Naviculaceae</taxon>
        <taxon>Seminavis</taxon>
    </lineage>
</organism>
<name>A0A9N8EV37_9STRA</name>
<keyword evidence="2" id="KW-1185">Reference proteome</keyword>
<evidence type="ECO:0000313" key="1">
    <source>
        <dbReference type="EMBL" id="CAB9527702.1"/>
    </source>
</evidence>
<evidence type="ECO:0000313" key="2">
    <source>
        <dbReference type="Proteomes" id="UP001153069"/>
    </source>
</evidence>
<proteinExistence type="predicted"/>
<sequence>MVSAYKYDLTKFQLFQSTVKALNRKTMEAIEEVYYKSLRDPDEGYSTLRYIDLIVHLNKQYGKLTNDDPNKNFERMNAKWTPTQPIEQLFHQIDDAVSFSKDHGPISAKATVHSAQKNLENSCVFPLAVKDWRNKLKEVQTWANFQVPPKNHQMNPFLIKGDCSTYMSYCFSHGIQWDLNHNSFTCWKMDSCIIFQA</sequence>
<protein>
    <submittedName>
        <fullName evidence="1">Uncharacterized protein</fullName>
    </submittedName>
</protein>
<accession>A0A9N8EV37</accession>
<dbReference type="AlphaFoldDB" id="A0A9N8EV37"/>
<reference evidence="1" key="1">
    <citation type="submission" date="2020-06" db="EMBL/GenBank/DDBJ databases">
        <authorList>
            <consortium name="Plant Systems Biology data submission"/>
        </authorList>
    </citation>
    <scope>NUCLEOTIDE SEQUENCE</scope>
    <source>
        <strain evidence="1">D6</strain>
    </source>
</reference>
<comment type="caution">
    <text evidence="1">The sequence shown here is derived from an EMBL/GenBank/DDBJ whole genome shotgun (WGS) entry which is preliminary data.</text>
</comment>